<evidence type="ECO:0000313" key="3">
    <source>
        <dbReference type="Proteomes" id="UP000177953"/>
    </source>
</evidence>
<protein>
    <submittedName>
        <fullName evidence="2">Uncharacterized protein</fullName>
    </submittedName>
</protein>
<keyword evidence="1" id="KW-0812">Transmembrane</keyword>
<reference evidence="2 3" key="1">
    <citation type="journal article" date="2016" name="Nat. Commun.">
        <title>Thousands of microbial genomes shed light on interconnected biogeochemical processes in an aquifer system.</title>
        <authorList>
            <person name="Anantharaman K."/>
            <person name="Brown C.T."/>
            <person name="Hug L.A."/>
            <person name="Sharon I."/>
            <person name="Castelle C.J."/>
            <person name="Probst A.J."/>
            <person name="Thomas B.C."/>
            <person name="Singh A."/>
            <person name="Wilkins M.J."/>
            <person name="Karaoz U."/>
            <person name="Brodie E.L."/>
            <person name="Williams K.H."/>
            <person name="Hubbard S.S."/>
            <person name="Banfield J.F."/>
        </authorList>
    </citation>
    <scope>NUCLEOTIDE SEQUENCE [LARGE SCALE GENOMIC DNA]</scope>
</reference>
<gene>
    <name evidence="2" type="ORF">A2754_03055</name>
</gene>
<keyword evidence="1" id="KW-1133">Transmembrane helix</keyword>
<accession>A0A1F6MD73</accession>
<dbReference type="Proteomes" id="UP000177953">
    <property type="component" value="Unassembled WGS sequence"/>
</dbReference>
<keyword evidence="1" id="KW-0472">Membrane</keyword>
<dbReference type="EMBL" id="MFPU01000035">
    <property type="protein sequence ID" value="OGH69579.1"/>
    <property type="molecule type" value="Genomic_DNA"/>
</dbReference>
<comment type="caution">
    <text evidence="2">The sequence shown here is derived from an EMBL/GenBank/DDBJ whole genome shotgun (WGS) entry which is preliminary data.</text>
</comment>
<dbReference type="AlphaFoldDB" id="A0A1F6MD73"/>
<organism evidence="2 3">
    <name type="scientific">Candidatus Magasanikbacteria bacterium RIFCSPHIGHO2_01_FULL_47_8</name>
    <dbReference type="NCBI Taxonomy" id="1798673"/>
    <lineage>
        <taxon>Bacteria</taxon>
        <taxon>Candidatus Magasanikiibacteriota</taxon>
    </lineage>
</organism>
<feature type="transmembrane region" description="Helical" evidence="1">
    <location>
        <begin position="21"/>
        <end position="42"/>
    </location>
</feature>
<name>A0A1F6MD73_9BACT</name>
<sequence length="112" mass="12565">MWSIKEKFSLRKRAAYLGWRLFSIVVVGIMAGSVIVSSYFIYENIYRTLADANTVVILSSTVGIDAINITEYDNAERFLALKRAPFTISKDARNIFMYDSSTSTASTSSTKK</sequence>
<evidence type="ECO:0000256" key="1">
    <source>
        <dbReference type="SAM" id="Phobius"/>
    </source>
</evidence>
<proteinExistence type="predicted"/>
<evidence type="ECO:0000313" key="2">
    <source>
        <dbReference type="EMBL" id="OGH69579.1"/>
    </source>
</evidence>